<dbReference type="EMBL" id="LXQA010344838">
    <property type="protein sequence ID" value="MCI45485.1"/>
    <property type="molecule type" value="Genomic_DNA"/>
</dbReference>
<evidence type="ECO:0000313" key="3">
    <source>
        <dbReference type="Proteomes" id="UP000265520"/>
    </source>
</evidence>
<feature type="non-terminal residue" evidence="2">
    <location>
        <position position="40"/>
    </location>
</feature>
<evidence type="ECO:0000256" key="1">
    <source>
        <dbReference type="SAM" id="MobiDB-lite"/>
    </source>
</evidence>
<organism evidence="2 3">
    <name type="scientific">Trifolium medium</name>
    <dbReference type="NCBI Taxonomy" id="97028"/>
    <lineage>
        <taxon>Eukaryota</taxon>
        <taxon>Viridiplantae</taxon>
        <taxon>Streptophyta</taxon>
        <taxon>Embryophyta</taxon>
        <taxon>Tracheophyta</taxon>
        <taxon>Spermatophyta</taxon>
        <taxon>Magnoliopsida</taxon>
        <taxon>eudicotyledons</taxon>
        <taxon>Gunneridae</taxon>
        <taxon>Pentapetalae</taxon>
        <taxon>rosids</taxon>
        <taxon>fabids</taxon>
        <taxon>Fabales</taxon>
        <taxon>Fabaceae</taxon>
        <taxon>Papilionoideae</taxon>
        <taxon>50 kb inversion clade</taxon>
        <taxon>NPAAA clade</taxon>
        <taxon>Hologalegina</taxon>
        <taxon>IRL clade</taxon>
        <taxon>Trifolieae</taxon>
        <taxon>Trifolium</taxon>
    </lineage>
</organism>
<name>A0A392SC69_9FABA</name>
<dbReference type="Proteomes" id="UP000265520">
    <property type="component" value="Unassembled WGS sequence"/>
</dbReference>
<reference evidence="2 3" key="1">
    <citation type="journal article" date="2018" name="Front. Plant Sci.">
        <title>Red Clover (Trifolium pratense) and Zigzag Clover (T. medium) - A Picture of Genomic Similarities and Differences.</title>
        <authorList>
            <person name="Dluhosova J."/>
            <person name="Istvanek J."/>
            <person name="Nedelnik J."/>
            <person name="Repkova J."/>
        </authorList>
    </citation>
    <scope>NUCLEOTIDE SEQUENCE [LARGE SCALE GENOMIC DNA]</scope>
    <source>
        <strain evidence="3">cv. 10/8</strain>
        <tissue evidence="2">Leaf</tissue>
    </source>
</reference>
<keyword evidence="3" id="KW-1185">Reference proteome</keyword>
<feature type="region of interest" description="Disordered" evidence="1">
    <location>
        <begin position="1"/>
        <end position="27"/>
    </location>
</feature>
<comment type="caution">
    <text evidence="2">The sequence shown here is derived from an EMBL/GenBank/DDBJ whole genome shotgun (WGS) entry which is preliminary data.</text>
</comment>
<evidence type="ECO:0000313" key="2">
    <source>
        <dbReference type="EMBL" id="MCI45485.1"/>
    </source>
</evidence>
<protein>
    <submittedName>
        <fullName evidence="2">Uncharacterized protein</fullName>
    </submittedName>
</protein>
<proteinExistence type="predicted"/>
<sequence length="40" mass="4203">MDASIGGSSGFGDKKDNGHKSKIGKPSCEFTCDQKQTLQA</sequence>
<dbReference type="AlphaFoldDB" id="A0A392SC69"/>
<accession>A0A392SC69</accession>